<accession>A0A9W4RNI6</accession>
<feature type="transmembrane region" description="Helical" evidence="6">
    <location>
        <begin position="345"/>
        <end position="365"/>
    </location>
</feature>
<feature type="transmembrane region" description="Helical" evidence="6">
    <location>
        <begin position="82"/>
        <end position="100"/>
    </location>
</feature>
<comment type="caution">
    <text evidence="8">The sequence shown here is derived from an EMBL/GenBank/DDBJ whole genome shotgun (WGS) entry which is preliminary data.</text>
</comment>
<dbReference type="Gene3D" id="1.20.1250.20">
    <property type="entry name" value="MFS general substrate transporter like domains"/>
    <property type="match status" value="1"/>
</dbReference>
<name>A0A9W4RNI6_9PEZI</name>
<feature type="transmembrane region" description="Helical" evidence="6">
    <location>
        <begin position="171"/>
        <end position="190"/>
    </location>
</feature>
<feature type="transmembrane region" description="Helical" evidence="6">
    <location>
        <begin position="237"/>
        <end position="258"/>
    </location>
</feature>
<dbReference type="InterPro" id="IPR011701">
    <property type="entry name" value="MFS"/>
</dbReference>
<feature type="transmembrane region" description="Helical" evidence="6">
    <location>
        <begin position="279"/>
        <end position="300"/>
    </location>
</feature>
<dbReference type="PANTHER" id="PTHR23501:SF177">
    <property type="entry name" value="MAJOR FACILITATOR SUPERFAMILY (MFS) PROFILE DOMAIN-CONTAINING PROTEIN-RELATED"/>
    <property type="match status" value="1"/>
</dbReference>
<keyword evidence="5 6" id="KW-0472">Membrane</keyword>
<dbReference type="InterPro" id="IPR036259">
    <property type="entry name" value="MFS_trans_sf"/>
</dbReference>
<dbReference type="SUPFAM" id="SSF103473">
    <property type="entry name" value="MFS general substrate transporter"/>
    <property type="match status" value="1"/>
</dbReference>
<dbReference type="PANTHER" id="PTHR23501">
    <property type="entry name" value="MAJOR FACILITATOR SUPERFAMILY"/>
    <property type="match status" value="1"/>
</dbReference>
<evidence type="ECO:0000256" key="6">
    <source>
        <dbReference type="SAM" id="Phobius"/>
    </source>
</evidence>
<feature type="transmembrane region" description="Helical" evidence="6">
    <location>
        <begin position="410"/>
        <end position="429"/>
    </location>
</feature>
<dbReference type="PROSITE" id="PS50850">
    <property type="entry name" value="MFS"/>
    <property type="match status" value="1"/>
</dbReference>
<proteinExistence type="predicted"/>
<feature type="transmembrane region" description="Helical" evidence="6">
    <location>
        <begin position="106"/>
        <end position="132"/>
    </location>
</feature>
<feature type="transmembrane region" description="Helical" evidence="6">
    <location>
        <begin position="211"/>
        <end position="231"/>
    </location>
</feature>
<dbReference type="CDD" id="cd17502">
    <property type="entry name" value="MFS_Azr1_MDR_like"/>
    <property type="match status" value="1"/>
</dbReference>
<keyword evidence="9" id="KW-1185">Reference proteome</keyword>
<keyword evidence="2" id="KW-0813">Transport</keyword>
<dbReference type="AlphaFoldDB" id="A0A9W4RNI6"/>
<feature type="transmembrane region" description="Helical" evidence="6">
    <location>
        <begin position="144"/>
        <end position="165"/>
    </location>
</feature>
<evidence type="ECO:0000256" key="4">
    <source>
        <dbReference type="ARBA" id="ARBA00022989"/>
    </source>
</evidence>
<comment type="subcellular location">
    <subcellularLocation>
        <location evidence="1">Membrane</location>
        <topology evidence="1">Multi-pass membrane protein</topology>
    </subcellularLocation>
</comment>
<dbReference type="FunFam" id="1.20.1720.10:FF:000012">
    <property type="entry name" value="MFS toxin efflux pump (AflT)"/>
    <property type="match status" value="1"/>
</dbReference>
<protein>
    <recommendedName>
        <fullName evidence="7">Major facilitator superfamily (MFS) profile domain-containing protein</fullName>
    </recommendedName>
</protein>
<organism evidence="8 9">
    <name type="scientific">Colletotrichum noveboracense</name>
    <dbReference type="NCBI Taxonomy" id="2664923"/>
    <lineage>
        <taxon>Eukaryota</taxon>
        <taxon>Fungi</taxon>
        <taxon>Dikarya</taxon>
        <taxon>Ascomycota</taxon>
        <taxon>Pezizomycotina</taxon>
        <taxon>Sordariomycetes</taxon>
        <taxon>Hypocreomycetidae</taxon>
        <taxon>Glomerellales</taxon>
        <taxon>Glomerellaceae</taxon>
        <taxon>Colletotrichum</taxon>
        <taxon>Colletotrichum gloeosporioides species complex</taxon>
    </lineage>
</organism>
<dbReference type="InterPro" id="IPR020846">
    <property type="entry name" value="MFS_dom"/>
</dbReference>
<evidence type="ECO:0000256" key="2">
    <source>
        <dbReference type="ARBA" id="ARBA00022448"/>
    </source>
</evidence>
<evidence type="ECO:0000259" key="7">
    <source>
        <dbReference type="PROSITE" id="PS50850"/>
    </source>
</evidence>
<feature type="transmembrane region" description="Helical" evidence="6">
    <location>
        <begin position="320"/>
        <end position="338"/>
    </location>
</feature>
<feature type="domain" description="Major facilitator superfamily (MFS) profile" evidence="7">
    <location>
        <begin position="16"/>
        <end position="503"/>
    </location>
</feature>
<dbReference type="GO" id="GO:0005886">
    <property type="term" value="C:plasma membrane"/>
    <property type="evidence" value="ECO:0007669"/>
    <property type="project" value="TreeGrafter"/>
</dbReference>
<dbReference type="EMBL" id="CAMGZC010000275">
    <property type="protein sequence ID" value="CAI0645818.1"/>
    <property type="molecule type" value="Genomic_DNA"/>
</dbReference>
<dbReference type="Pfam" id="PF07690">
    <property type="entry name" value="MFS_1"/>
    <property type="match status" value="1"/>
</dbReference>
<feature type="transmembrane region" description="Helical" evidence="6">
    <location>
        <begin position="51"/>
        <end position="70"/>
    </location>
</feature>
<evidence type="ECO:0000313" key="8">
    <source>
        <dbReference type="EMBL" id="CAI0645818.1"/>
    </source>
</evidence>
<sequence>MRNIGTGLSNGRLSATMLVLFLGMLTANLDTTILAAAIPRITDEFETLADIGWYGSATFLTFAAFQTTWAKAYKYFDIKWTYALTLAIFELGSIICAVAQNSATLIAGRAIAGVGAAGLTTGTFVIIGYTVIEELRPAFKGVLGATYALASFIGPIVGGAFTQNVTWRWCFWINLPIGGAAIALLIPFYHNPEHAKPLKATWQEKLLQLDPVGGSLILTSVICYLLALQWGGLEKSWSNSTVIGTLIGFGLLSIACGVNEIWMGERASIVPRLLKIRRILVNQFVVFLNSGGQFIMAYYLPIYFQSLRNDSPLQSGVHNLPFLIGGLFSMASGALLSATNLWLPFLLPAAALSAVGGGLLCTLNADTSTAKWVGYQILAGSTTGFVSQIPVMSNTAIVEVTDMGSTSAMTLLFQLLGGSFSVSAAQSVFGNLLLRRLSRTAPQIPPAYILTTGVSDLRRAFTTEELPLILDGYTEGIQGAFAVATAMMAASVIAALLPKWEKLRPAASQSTEECTAIEKTLRANSDKAWKSESLRFKPAF</sequence>
<evidence type="ECO:0000256" key="3">
    <source>
        <dbReference type="ARBA" id="ARBA00022692"/>
    </source>
</evidence>
<gene>
    <name evidence="8" type="ORF">CGXH109_LOCUS49029</name>
</gene>
<reference evidence="8" key="1">
    <citation type="submission" date="2022-08" db="EMBL/GenBank/DDBJ databases">
        <authorList>
            <person name="Giroux E."/>
            <person name="Giroux E."/>
        </authorList>
    </citation>
    <scope>NUCLEOTIDE SEQUENCE</scope>
    <source>
        <strain evidence="8">H1091258</strain>
    </source>
</reference>
<evidence type="ECO:0000256" key="5">
    <source>
        <dbReference type="ARBA" id="ARBA00023136"/>
    </source>
</evidence>
<keyword evidence="3 6" id="KW-0812">Transmembrane</keyword>
<dbReference type="Proteomes" id="UP001152533">
    <property type="component" value="Unassembled WGS sequence"/>
</dbReference>
<evidence type="ECO:0000256" key="1">
    <source>
        <dbReference type="ARBA" id="ARBA00004141"/>
    </source>
</evidence>
<evidence type="ECO:0000313" key="9">
    <source>
        <dbReference type="Proteomes" id="UP001152533"/>
    </source>
</evidence>
<keyword evidence="4 6" id="KW-1133">Transmembrane helix</keyword>
<dbReference type="GO" id="GO:0022857">
    <property type="term" value="F:transmembrane transporter activity"/>
    <property type="evidence" value="ECO:0007669"/>
    <property type="project" value="InterPro"/>
</dbReference>